<feature type="transmembrane region" description="Helical" evidence="1">
    <location>
        <begin position="222"/>
        <end position="243"/>
    </location>
</feature>
<evidence type="ECO:0000313" key="6">
    <source>
        <dbReference type="Proteomes" id="UP000590964"/>
    </source>
</evidence>
<dbReference type="Pfam" id="PF04123">
    <property type="entry name" value="DUF373"/>
    <property type="match status" value="1"/>
</dbReference>
<organism evidence="3 5">
    <name type="scientific">Candidatus Iainarchaeum sp</name>
    <dbReference type="NCBI Taxonomy" id="3101447"/>
    <lineage>
        <taxon>Archaea</taxon>
        <taxon>Candidatus Iainarchaeota</taxon>
        <taxon>Candidatus Iainarchaeia</taxon>
        <taxon>Candidatus Iainarchaeales</taxon>
        <taxon>Candidatus Iainarchaeaceae</taxon>
        <taxon>Candidatus Iainarchaeum</taxon>
    </lineage>
</organism>
<evidence type="ECO:0000313" key="5">
    <source>
        <dbReference type="Proteomes" id="UP000527315"/>
    </source>
</evidence>
<dbReference type="Proteomes" id="UP000680185">
    <property type="component" value="Unassembled WGS sequence"/>
</dbReference>
<protein>
    <submittedName>
        <fullName evidence="3">DUF373 family protein</fullName>
    </submittedName>
</protein>
<dbReference type="PANTHER" id="PTHR38815:SF1">
    <property type="entry name" value="DUF373 FAMILY PROTEIN"/>
    <property type="match status" value="1"/>
</dbReference>
<evidence type="ECO:0000256" key="1">
    <source>
        <dbReference type="SAM" id="Phobius"/>
    </source>
</evidence>
<reference evidence="4" key="2">
    <citation type="submission" date="2021-03" db="EMBL/GenBank/DDBJ databases">
        <authorList>
            <person name="Jaffe A."/>
        </authorList>
    </citation>
    <scope>NUCLEOTIDE SEQUENCE</scope>
    <source>
        <strain evidence="4">RIFCSPLOWO2_01_FULL_43_13</strain>
    </source>
</reference>
<feature type="transmembrane region" description="Helical" evidence="1">
    <location>
        <begin position="325"/>
        <end position="343"/>
    </location>
</feature>
<accession>A0A7J4KU27</accession>
<reference evidence="5 6" key="1">
    <citation type="journal article" date="2020" name="bioRxiv">
        <title>A rank-normalized archaeal taxonomy based on genome phylogeny resolves widespread incomplete and uneven classifications.</title>
        <authorList>
            <person name="Rinke C."/>
            <person name="Chuvochina M."/>
            <person name="Mussig A.J."/>
            <person name="Chaumeil P.-A."/>
            <person name="Waite D.W."/>
            <person name="Whitman W.B."/>
            <person name="Parks D.H."/>
            <person name="Hugenholtz P."/>
        </authorList>
    </citation>
    <scope>NUCLEOTIDE SEQUENCE [LARGE SCALE GENOMIC DNA]</scope>
</reference>
<reference evidence="4" key="3">
    <citation type="submission" date="2021-05" db="EMBL/GenBank/DDBJ databases">
        <title>Protein family content uncovers lineage relationships and bacterial pathway maintenance mechanisms in DPANN archaea.</title>
        <authorList>
            <person name="Castelle C.J."/>
            <person name="Meheust R."/>
            <person name="Jaffe A.L."/>
            <person name="Seitz K."/>
            <person name="Gong X."/>
            <person name="Baker B.J."/>
            <person name="Banfield J.F."/>
        </authorList>
    </citation>
    <scope>NUCLEOTIDE SEQUENCE</scope>
    <source>
        <strain evidence="4">RIFCSPLOWO2_01_FULL_43_13</strain>
    </source>
</reference>
<proteinExistence type="predicted"/>
<dbReference type="EMBL" id="DUFJ01000094">
    <property type="protein sequence ID" value="HIH33432.1"/>
    <property type="molecule type" value="Genomic_DNA"/>
</dbReference>
<feature type="transmembrane region" description="Helical" evidence="1">
    <location>
        <begin position="183"/>
        <end position="201"/>
    </location>
</feature>
<keyword evidence="1" id="KW-0812">Transmembrane</keyword>
<dbReference type="AlphaFoldDB" id="A0A7J4KU27"/>
<dbReference type="PANTHER" id="PTHR38815">
    <property type="entry name" value="HYPOTHETICAL MEMBRANE PROTEIN, CONSERVED, DUF373 FAMILY"/>
    <property type="match status" value="1"/>
</dbReference>
<feature type="transmembrane region" description="Helical" evidence="1">
    <location>
        <begin position="158"/>
        <end position="177"/>
    </location>
</feature>
<name>A0A7J4KU27_9ARCH</name>
<dbReference type="EMBL" id="DUFW01000003">
    <property type="protein sequence ID" value="HIH21095.1"/>
    <property type="molecule type" value="Genomic_DNA"/>
</dbReference>
<sequence length="412" mass="45215">MAEKTKSVLVVCVDRDDDFGRKAGIEGPIIGKKANLNAAAKLALADPEDSDSNTVFAAVKKMQEAKKLYANVEVVTLTGAGKFGLESDKRINEQLDSVMEKFPADAFILVTDGAEDDQVLPILQSRAPVISKETLIIKQAKEIESAYYTIKEALRDPFLQKVVFGIPGLILLILIALPTIGGQVVVGTLGGFLIIYGFGLFDRLASIVRIMAKSIKTQRASFPFYIATLFVFAFGVIGAYTVFYSLPQATESDIIQAGLEAAVQFIFFTFLSAELFIIGRTIDLVHLKRAYKIRNYFLSGISLILVWFILDSGKGVFAGKADLNSFLFTIASSFVAFLIVFKISEVFNVQGKITKLLVGLPVYNKKGEWVGKVEGISKDKKSIEYALIKSKEKAKAARTEFRLKQGRVLLSS</sequence>
<dbReference type="InterPro" id="IPR007254">
    <property type="entry name" value="DUF373"/>
</dbReference>
<comment type="caution">
    <text evidence="3">The sequence shown here is derived from an EMBL/GenBank/DDBJ whole genome shotgun (WGS) entry which is preliminary data.</text>
</comment>
<gene>
    <name evidence="2" type="ORF">HA222_00325</name>
    <name evidence="3" type="ORF">HA227_04230</name>
    <name evidence="4" type="ORF">J4478_04460</name>
</gene>
<feature type="transmembrane region" description="Helical" evidence="1">
    <location>
        <begin position="293"/>
        <end position="310"/>
    </location>
</feature>
<evidence type="ECO:0000313" key="3">
    <source>
        <dbReference type="EMBL" id="HIH33432.1"/>
    </source>
</evidence>
<evidence type="ECO:0000313" key="4">
    <source>
        <dbReference type="EMBL" id="MBS3058625.1"/>
    </source>
</evidence>
<keyword evidence="1" id="KW-1133">Transmembrane helix</keyword>
<dbReference type="Proteomes" id="UP000527315">
    <property type="component" value="Unassembled WGS sequence"/>
</dbReference>
<dbReference type="EMBL" id="JAGVWB010000030">
    <property type="protein sequence ID" value="MBS3058625.1"/>
    <property type="molecule type" value="Genomic_DNA"/>
</dbReference>
<feature type="transmembrane region" description="Helical" evidence="1">
    <location>
        <begin position="263"/>
        <end position="281"/>
    </location>
</feature>
<dbReference type="Proteomes" id="UP000590964">
    <property type="component" value="Unassembled WGS sequence"/>
</dbReference>
<keyword evidence="1" id="KW-0472">Membrane</keyword>
<evidence type="ECO:0000313" key="2">
    <source>
        <dbReference type="EMBL" id="HIH21095.1"/>
    </source>
</evidence>